<dbReference type="Gene3D" id="1.20.140.40">
    <property type="entry name" value="Invertase/pectin methylesterase inhibitor family protein"/>
    <property type="match status" value="1"/>
</dbReference>
<feature type="domain" description="Pectinesterase inhibitor" evidence="14">
    <location>
        <begin position="69"/>
        <end position="224"/>
    </location>
</feature>
<evidence type="ECO:0000256" key="6">
    <source>
        <dbReference type="ARBA" id="ARBA00023085"/>
    </source>
</evidence>
<reference evidence="15" key="1">
    <citation type="submission" date="2017-07" db="EMBL/GenBank/DDBJ databases">
        <title>Taro Niue Genome Assembly and Annotation.</title>
        <authorList>
            <person name="Atibalentja N."/>
            <person name="Keating K."/>
            <person name="Fields C.J."/>
        </authorList>
    </citation>
    <scope>NUCLEOTIDE SEQUENCE</scope>
    <source>
        <strain evidence="15">Niue_2</strain>
        <tissue evidence="15">Leaf</tissue>
    </source>
</reference>
<evidence type="ECO:0000256" key="13">
    <source>
        <dbReference type="SAM" id="Phobius"/>
    </source>
</evidence>
<evidence type="ECO:0000256" key="7">
    <source>
        <dbReference type="ARBA" id="ARBA00023157"/>
    </source>
</evidence>
<dbReference type="EC" id="3.1.1.11" evidence="4 12"/>
<dbReference type="FunFam" id="2.160.20.10:FF:000001">
    <property type="entry name" value="Pectinesterase"/>
    <property type="match status" value="1"/>
</dbReference>
<evidence type="ECO:0000259" key="14">
    <source>
        <dbReference type="SMART" id="SM00856"/>
    </source>
</evidence>
<protein>
    <recommendedName>
        <fullName evidence="4 12">Pectinesterase</fullName>
        <ecNumber evidence="4 12">3.1.1.11</ecNumber>
    </recommendedName>
</protein>
<dbReference type="InterPro" id="IPR035513">
    <property type="entry name" value="Invertase/methylesterase_inhib"/>
</dbReference>
<feature type="active site" evidence="11">
    <location>
        <position position="438"/>
    </location>
</feature>
<comment type="caution">
    <text evidence="15">The sequence shown here is derived from an EMBL/GenBank/DDBJ whole genome shotgun (WGS) entry which is preliminary data.</text>
</comment>
<dbReference type="AlphaFoldDB" id="A0A843VSX7"/>
<sequence length="602" mass="66341">MFQDFGPLTERRRLERQQRRKRLIVAGVSGVIFLLLLVVGALATLHVSAAGNSSATMPSSTTPPKEIHSTTRTIKMLCSSTDYKSTCVSSLSKAVNSSRGSSSSKLQPKDLIKAAVVVVTSEVAQAFSHSELIKSDDPKVKGAIEDCKELYNYAKDELKRTADGLGKNVLQQLPKREHELKNWLSAVMSYQQTCIDGFPEGEFKTNMKKAMTKAKELTSNALAIISEASSLLSSLDIQGLGLGRRRLLSREGGDCPGCQVSHKDGLPAWVSDADRRLLKQQQAKKLKPNVVVAKDGSGNFKTISEALAAMPAKYKGRYVIYVKAGIYDESPTVTKNMMNVTMYGDGSRKTIVNGNKNFVDGTRTFQTATFVAIGEGFMAIDMGFRNSAGAVKHQAVALRVQSDRAIFLNCRMEGYQDTLYAQTHRQYYRSCVVAGTVDFIFGDAAAIFQNCNLVVRRPLDNQQNIVTAQGRVDRRQSTGFVIQSCRFIADKKLKVAGAPPIRSYLGRPWKEYSRTIIMESTIGDFIHPDGYMPWEGDFALKTLYYGEYGNKGPGAGLAKRVSWPGFRVINKQEAVKYTVASFIQGDDWIKATGTPVRLGLYN</sequence>
<comment type="catalytic activity">
    <reaction evidence="9 12">
        <text>[(1-&gt;4)-alpha-D-galacturonosyl methyl ester](n) + n H2O = [(1-&gt;4)-alpha-D-galacturonosyl](n) + n methanol + n H(+)</text>
        <dbReference type="Rhea" id="RHEA:22380"/>
        <dbReference type="Rhea" id="RHEA-COMP:14570"/>
        <dbReference type="Rhea" id="RHEA-COMP:14573"/>
        <dbReference type="ChEBI" id="CHEBI:15377"/>
        <dbReference type="ChEBI" id="CHEBI:15378"/>
        <dbReference type="ChEBI" id="CHEBI:17790"/>
        <dbReference type="ChEBI" id="CHEBI:140522"/>
        <dbReference type="ChEBI" id="CHEBI:140523"/>
        <dbReference type="EC" id="3.1.1.11"/>
    </reaction>
</comment>
<dbReference type="OrthoDB" id="2019149at2759"/>
<dbReference type="NCBIfam" id="TIGR01614">
    <property type="entry name" value="PME_inhib"/>
    <property type="match status" value="1"/>
</dbReference>
<evidence type="ECO:0000256" key="10">
    <source>
        <dbReference type="ARBA" id="ARBA00057335"/>
    </source>
</evidence>
<comment type="pathway">
    <text evidence="1 12">Glycan metabolism; pectin degradation; 2-dehydro-3-deoxy-D-gluconate from pectin: step 1/5.</text>
</comment>
<dbReference type="GO" id="GO:0030599">
    <property type="term" value="F:pectinesterase activity"/>
    <property type="evidence" value="ECO:0007669"/>
    <property type="project" value="UniProtKB-UniRule"/>
</dbReference>
<proteinExistence type="inferred from homology"/>
<keyword evidence="6 12" id="KW-0063">Aspartyl esterase</keyword>
<evidence type="ECO:0000256" key="3">
    <source>
        <dbReference type="ARBA" id="ARBA00007786"/>
    </source>
</evidence>
<gene>
    <name evidence="15" type="ORF">Taro_033067</name>
</gene>
<dbReference type="SUPFAM" id="SSF101148">
    <property type="entry name" value="Plant invertase/pectin methylesterase inhibitor"/>
    <property type="match status" value="1"/>
</dbReference>
<feature type="transmembrane region" description="Helical" evidence="13">
    <location>
        <begin position="23"/>
        <end position="47"/>
    </location>
</feature>
<evidence type="ECO:0000313" key="16">
    <source>
        <dbReference type="Proteomes" id="UP000652761"/>
    </source>
</evidence>
<keyword evidence="7" id="KW-1015">Disulfide bond</keyword>
<evidence type="ECO:0000256" key="1">
    <source>
        <dbReference type="ARBA" id="ARBA00005184"/>
    </source>
</evidence>
<dbReference type="UniPathway" id="UPA00545">
    <property type="reaction ID" value="UER00823"/>
</dbReference>
<dbReference type="SUPFAM" id="SSF51126">
    <property type="entry name" value="Pectin lyase-like"/>
    <property type="match status" value="1"/>
</dbReference>
<dbReference type="InterPro" id="IPR012334">
    <property type="entry name" value="Pectin_lyas_fold"/>
</dbReference>
<evidence type="ECO:0000256" key="12">
    <source>
        <dbReference type="RuleBase" id="RU000589"/>
    </source>
</evidence>
<dbReference type="GO" id="GO:0042545">
    <property type="term" value="P:cell wall modification"/>
    <property type="evidence" value="ECO:0007669"/>
    <property type="project" value="UniProtKB-UniRule"/>
</dbReference>
<evidence type="ECO:0000256" key="11">
    <source>
        <dbReference type="PROSITE-ProRule" id="PRU10040"/>
    </source>
</evidence>
<dbReference type="GO" id="GO:0045490">
    <property type="term" value="P:pectin catabolic process"/>
    <property type="evidence" value="ECO:0007669"/>
    <property type="project" value="UniProtKB-UniRule"/>
</dbReference>
<comment type="similarity">
    <text evidence="3">In the C-terminal section; belongs to the pectinesterase family.</text>
</comment>
<keyword evidence="13" id="KW-1133">Transmembrane helix</keyword>
<keyword evidence="8" id="KW-0325">Glycoprotein</keyword>
<dbReference type="SMR" id="A0A843VSX7"/>
<dbReference type="InterPro" id="IPR011050">
    <property type="entry name" value="Pectin_lyase_fold/virulence"/>
</dbReference>
<keyword evidence="13" id="KW-0472">Membrane</keyword>
<keyword evidence="5 12" id="KW-0378">Hydrolase</keyword>
<name>A0A843VSX7_COLES</name>
<dbReference type="GO" id="GO:0004857">
    <property type="term" value="F:enzyme inhibitor activity"/>
    <property type="evidence" value="ECO:0007669"/>
    <property type="project" value="InterPro"/>
</dbReference>
<dbReference type="Gene3D" id="2.160.20.10">
    <property type="entry name" value="Single-stranded right-handed beta-helix, Pectin lyase-like"/>
    <property type="match status" value="1"/>
</dbReference>
<comment type="function">
    <text evidence="10">Acts in the modification of cell walls via demethylesterification of cell wall pectin.</text>
</comment>
<dbReference type="Pfam" id="PF04043">
    <property type="entry name" value="PMEI"/>
    <property type="match status" value="1"/>
</dbReference>
<dbReference type="PROSITE" id="PS00503">
    <property type="entry name" value="PECTINESTERASE_2"/>
    <property type="match status" value="1"/>
</dbReference>
<dbReference type="SMART" id="SM00856">
    <property type="entry name" value="PMEI"/>
    <property type="match status" value="1"/>
</dbReference>
<dbReference type="CDD" id="cd15798">
    <property type="entry name" value="PMEI-like_3"/>
    <property type="match status" value="1"/>
</dbReference>
<dbReference type="PANTHER" id="PTHR31707">
    <property type="entry name" value="PECTINESTERASE"/>
    <property type="match status" value="1"/>
</dbReference>
<evidence type="ECO:0000256" key="9">
    <source>
        <dbReference type="ARBA" id="ARBA00047928"/>
    </source>
</evidence>
<dbReference type="InterPro" id="IPR006501">
    <property type="entry name" value="Pectinesterase_inhib_dom"/>
</dbReference>
<evidence type="ECO:0000256" key="2">
    <source>
        <dbReference type="ARBA" id="ARBA00006027"/>
    </source>
</evidence>
<dbReference type="InterPro" id="IPR000070">
    <property type="entry name" value="Pectinesterase_cat"/>
</dbReference>
<dbReference type="Pfam" id="PF01095">
    <property type="entry name" value="Pectinesterase"/>
    <property type="match status" value="1"/>
</dbReference>
<accession>A0A843VSX7</accession>
<dbReference type="InterPro" id="IPR033131">
    <property type="entry name" value="Pectinesterase_Asp_AS"/>
</dbReference>
<evidence type="ECO:0000256" key="5">
    <source>
        <dbReference type="ARBA" id="ARBA00022801"/>
    </source>
</evidence>
<dbReference type="Proteomes" id="UP000652761">
    <property type="component" value="Unassembled WGS sequence"/>
</dbReference>
<organism evidence="15 16">
    <name type="scientific">Colocasia esculenta</name>
    <name type="common">Wild taro</name>
    <name type="synonym">Arum esculentum</name>
    <dbReference type="NCBI Taxonomy" id="4460"/>
    <lineage>
        <taxon>Eukaryota</taxon>
        <taxon>Viridiplantae</taxon>
        <taxon>Streptophyta</taxon>
        <taxon>Embryophyta</taxon>
        <taxon>Tracheophyta</taxon>
        <taxon>Spermatophyta</taxon>
        <taxon>Magnoliopsida</taxon>
        <taxon>Liliopsida</taxon>
        <taxon>Araceae</taxon>
        <taxon>Aroideae</taxon>
        <taxon>Colocasieae</taxon>
        <taxon>Colocasia</taxon>
    </lineage>
</organism>
<evidence type="ECO:0000256" key="8">
    <source>
        <dbReference type="ARBA" id="ARBA00023180"/>
    </source>
</evidence>
<dbReference type="FunFam" id="1.20.140.40:FF:000001">
    <property type="entry name" value="Pectinesterase"/>
    <property type="match status" value="1"/>
</dbReference>
<keyword evidence="13" id="KW-0812">Transmembrane</keyword>
<dbReference type="EMBL" id="NMUH01002495">
    <property type="protein sequence ID" value="MQM00332.1"/>
    <property type="molecule type" value="Genomic_DNA"/>
</dbReference>
<evidence type="ECO:0000313" key="15">
    <source>
        <dbReference type="EMBL" id="MQM00332.1"/>
    </source>
</evidence>
<comment type="similarity">
    <text evidence="2">In the N-terminal section; belongs to the PMEI family.</text>
</comment>
<keyword evidence="16" id="KW-1185">Reference proteome</keyword>
<evidence type="ECO:0000256" key="4">
    <source>
        <dbReference type="ARBA" id="ARBA00013229"/>
    </source>
</evidence>